<organism evidence="4 5">
    <name type="scientific">Sphingomonas daechungensis</name>
    <dbReference type="NCBI Taxonomy" id="1176646"/>
    <lineage>
        <taxon>Bacteria</taxon>
        <taxon>Pseudomonadati</taxon>
        <taxon>Pseudomonadota</taxon>
        <taxon>Alphaproteobacteria</taxon>
        <taxon>Sphingomonadales</taxon>
        <taxon>Sphingomonadaceae</taxon>
        <taxon>Sphingomonas</taxon>
    </lineage>
</organism>
<feature type="signal peptide" evidence="2">
    <location>
        <begin position="1"/>
        <end position="22"/>
    </location>
</feature>
<gene>
    <name evidence="4" type="ORF">H9L15_02890</name>
</gene>
<dbReference type="Pfam" id="PF07589">
    <property type="entry name" value="PEP-CTERM"/>
    <property type="match status" value="1"/>
</dbReference>
<keyword evidence="2" id="KW-0732">Signal</keyword>
<evidence type="ECO:0000256" key="1">
    <source>
        <dbReference type="SAM" id="Phobius"/>
    </source>
</evidence>
<keyword evidence="1" id="KW-1133">Transmembrane helix</keyword>
<keyword evidence="1" id="KW-0472">Membrane</keyword>
<feature type="transmembrane region" description="Helical" evidence="1">
    <location>
        <begin position="211"/>
        <end position="227"/>
    </location>
</feature>
<dbReference type="Proteomes" id="UP000516134">
    <property type="component" value="Chromosome"/>
</dbReference>
<name>A0ABX6T369_9SPHN</name>
<feature type="domain" description="Ice-binding protein C-terminal" evidence="3">
    <location>
        <begin position="206"/>
        <end position="230"/>
    </location>
</feature>
<dbReference type="EMBL" id="CP060780">
    <property type="protein sequence ID" value="QNP43663.1"/>
    <property type="molecule type" value="Genomic_DNA"/>
</dbReference>
<dbReference type="InterPro" id="IPR013424">
    <property type="entry name" value="Ice-binding_C"/>
</dbReference>
<protein>
    <submittedName>
        <fullName evidence="4">Cistern family PEP-CTERM protein</fullName>
    </submittedName>
</protein>
<keyword evidence="5" id="KW-1185">Reference proteome</keyword>
<keyword evidence="1" id="KW-0812">Transmembrane</keyword>
<reference evidence="4 5" key="1">
    <citation type="submission" date="2020-08" db="EMBL/GenBank/DDBJ databases">
        <title>Genome sequence of Sphingomonas daechungensis KACC 18115T.</title>
        <authorList>
            <person name="Hyun D.-W."/>
            <person name="Bae J.-W."/>
        </authorList>
    </citation>
    <scope>NUCLEOTIDE SEQUENCE [LARGE SCALE GENOMIC DNA]</scope>
    <source>
        <strain evidence="4 5">KACC 18115</strain>
    </source>
</reference>
<sequence>MKLVLRAAVAVLAMSAAMPASAAIIFDYNTGILTVDGNTTVGDSTTISFNGFSPNSPVIPGLTGDLTLVFQGLSGNNYTFTYRIANTSGSPIDAARVTAFGFDDITPNATLLGSSVTGTYGTVSSGSLPGNIDLEFCAKNGQNNNCSGSSGGPGVGQTGSGNLTIAFSGSNPSITLSGMYVRWQGIDSTQLGITGGSAIGTPTPPSVPEPASWAMMLMGFTAVGFAVRRRRKTLIPQAA</sequence>
<dbReference type="NCBIfam" id="NF035944">
    <property type="entry name" value="PEPxxWA-CTERM"/>
    <property type="match status" value="1"/>
</dbReference>
<proteinExistence type="predicted"/>
<dbReference type="NCBIfam" id="NF033947">
    <property type="entry name" value="PEP-cistern"/>
    <property type="match status" value="1"/>
</dbReference>
<evidence type="ECO:0000256" key="2">
    <source>
        <dbReference type="SAM" id="SignalP"/>
    </source>
</evidence>
<evidence type="ECO:0000313" key="5">
    <source>
        <dbReference type="Proteomes" id="UP000516134"/>
    </source>
</evidence>
<feature type="chain" id="PRO_5046680125" evidence="2">
    <location>
        <begin position="23"/>
        <end position="239"/>
    </location>
</feature>
<dbReference type="NCBIfam" id="TIGR02595">
    <property type="entry name" value="PEP_CTERM"/>
    <property type="match status" value="1"/>
</dbReference>
<evidence type="ECO:0000313" key="4">
    <source>
        <dbReference type="EMBL" id="QNP43663.1"/>
    </source>
</evidence>
<accession>A0ABX6T369</accession>
<evidence type="ECO:0000259" key="3">
    <source>
        <dbReference type="Pfam" id="PF07589"/>
    </source>
</evidence>
<dbReference type="RefSeq" id="WP_187715088.1">
    <property type="nucleotide sequence ID" value="NZ_BAABJC010000001.1"/>
</dbReference>